<dbReference type="GO" id="GO:0046354">
    <property type="term" value="P:mannan biosynthetic process"/>
    <property type="evidence" value="ECO:0007669"/>
    <property type="project" value="TreeGrafter"/>
</dbReference>
<evidence type="ECO:0000313" key="12">
    <source>
        <dbReference type="EMBL" id="CAE0111730.1"/>
    </source>
</evidence>
<comment type="subcellular location">
    <subcellularLocation>
        <location evidence="10">Endomembrane system</location>
        <topology evidence="10">Single-pass membrane protein</topology>
    </subcellularLocation>
    <subcellularLocation>
        <location evidence="1">Golgi apparatus membrane</location>
    </subcellularLocation>
    <subcellularLocation>
        <location evidence="2">Membrane</location>
        <topology evidence="2">Single-pass type II membrane protein</topology>
    </subcellularLocation>
</comment>
<evidence type="ECO:0000256" key="3">
    <source>
        <dbReference type="ARBA" id="ARBA00009105"/>
    </source>
</evidence>
<feature type="transmembrane region" description="Helical" evidence="11">
    <location>
        <begin position="21"/>
        <end position="40"/>
    </location>
</feature>
<dbReference type="PANTHER" id="PTHR31646:SF1">
    <property type="entry name" value="ALPHA-1,2-MANNOSYLTRANSFERASE MNN2"/>
    <property type="match status" value="1"/>
</dbReference>
<name>A0A7S3EW23_9EUKA</name>
<organism evidence="12">
    <name type="scientific">Haptolina ericina</name>
    <dbReference type="NCBI Taxonomy" id="156174"/>
    <lineage>
        <taxon>Eukaryota</taxon>
        <taxon>Haptista</taxon>
        <taxon>Haptophyta</taxon>
        <taxon>Prymnesiophyceae</taxon>
        <taxon>Prymnesiales</taxon>
        <taxon>Prymnesiaceae</taxon>
        <taxon>Haptolina</taxon>
    </lineage>
</organism>
<evidence type="ECO:0000256" key="2">
    <source>
        <dbReference type="ARBA" id="ARBA00004606"/>
    </source>
</evidence>
<keyword evidence="6" id="KW-0735">Signal-anchor</keyword>
<reference evidence="12" key="1">
    <citation type="submission" date="2021-01" db="EMBL/GenBank/DDBJ databases">
        <authorList>
            <person name="Corre E."/>
            <person name="Pelletier E."/>
            <person name="Niang G."/>
            <person name="Scheremetjew M."/>
            <person name="Finn R."/>
            <person name="Kale V."/>
            <person name="Holt S."/>
            <person name="Cochrane G."/>
            <person name="Meng A."/>
            <person name="Brown T."/>
            <person name="Cohen L."/>
        </authorList>
    </citation>
    <scope>NUCLEOTIDE SEQUENCE</scope>
    <source>
        <strain evidence="12">CCMP281</strain>
    </source>
</reference>
<dbReference type="SUPFAM" id="SSF53448">
    <property type="entry name" value="Nucleotide-diphospho-sugar transferases"/>
    <property type="match status" value="1"/>
</dbReference>
<keyword evidence="4" id="KW-0808">Transferase</keyword>
<dbReference type="InterPro" id="IPR029044">
    <property type="entry name" value="Nucleotide-diphossugar_trans"/>
</dbReference>
<proteinExistence type="inferred from homology"/>
<evidence type="ECO:0000256" key="11">
    <source>
        <dbReference type="SAM" id="Phobius"/>
    </source>
</evidence>
<evidence type="ECO:0000256" key="6">
    <source>
        <dbReference type="ARBA" id="ARBA00022968"/>
    </source>
</evidence>
<keyword evidence="5 11" id="KW-0812">Transmembrane</keyword>
<sequence>MWMWSFQRVSRATLSAWRLVAALYAPYKLIVGVVQLWWHLYAECTDVKRQAAARAEADFAHLLHSLPELAAQWEAKLSRRRWAGRGIVVVAGGERYALLAQRLLHSLQHSGCKLPVEIFYLGREERECTAMDELVELAKTACAQVIFRDLLSSYPTLLDVSGYGYAAKALAIVASSFEEVLLIDADNQACCDPTFLFSVEQYTEAGALFWCDMYAFDEKFVRMYDPWQVRRWPTRIDSWLQDALDWWLLSRIRAKPDFSAALQAVGVQSSQLTCESGQLVIHKTRCRRGLAAAMLLNMNSHRPTVYAGLHGDKDTFHIGFRAVGVPFHCTGNRPDLGGAVDAAGCFYDTCFIQRAPSSKQAVFAHYCGRHRGDERGECPTTYMTGVGRPFRRWPEDDRRGYTGGTVLTVPLHTLSTMPVQHVTSHM</sequence>
<evidence type="ECO:0000256" key="8">
    <source>
        <dbReference type="ARBA" id="ARBA00023034"/>
    </source>
</evidence>
<dbReference type="Pfam" id="PF11051">
    <property type="entry name" value="Mannosyl_trans3"/>
    <property type="match status" value="1"/>
</dbReference>
<accession>A0A7S3EW23</accession>
<dbReference type="PANTHER" id="PTHR31646">
    <property type="entry name" value="ALPHA-1,2-MANNOSYLTRANSFERASE MNN2"/>
    <property type="match status" value="1"/>
</dbReference>
<keyword evidence="7 11" id="KW-1133">Transmembrane helix</keyword>
<evidence type="ECO:0000256" key="9">
    <source>
        <dbReference type="ARBA" id="ARBA00023136"/>
    </source>
</evidence>
<comment type="similarity">
    <text evidence="3">Belongs to the MNN1/MNT family.</text>
</comment>
<keyword evidence="8" id="KW-0333">Golgi apparatus</keyword>
<protein>
    <submittedName>
        <fullName evidence="12">Uncharacterized protein</fullName>
    </submittedName>
</protein>
<dbReference type="AlphaFoldDB" id="A0A7S3EW23"/>
<evidence type="ECO:0000256" key="1">
    <source>
        <dbReference type="ARBA" id="ARBA00004394"/>
    </source>
</evidence>
<evidence type="ECO:0000256" key="5">
    <source>
        <dbReference type="ARBA" id="ARBA00022692"/>
    </source>
</evidence>
<dbReference type="GO" id="GO:0000026">
    <property type="term" value="F:alpha-1,2-mannosyltransferase activity"/>
    <property type="evidence" value="ECO:0007669"/>
    <property type="project" value="TreeGrafter"/>
</dbReference>
<evidence type="ECO:0000256" key="4">
    <source>
        <dbReference type="ARBA" id="ARBA00022679"/>
    </source>
</evidence>
<dbReference type="EMBL" id="HBHX01022220">
    <property type="protein sequence ID" value="CAE0111730.1"/>
    <property type="molecule type" value="Transcribed_RNA"/>
</dbReference>
<gene>
    <name evidence="12" type="ORF">HERI1096_LOCUS12390</name>
</gene>
<dbReference type="InterPro" id="IPR022751">
    <property type="entry name" value="Alpha_mannosyltransferase"/>
</dbReference>
<dbReference type="GO" id="GO:0000139">
    <property type="term" value="C:Golgi membrane"/>
    <property type="evidence" value="ECO:0007669"/>
    <property type="project" value="UniProtKB-SubCell"/>
</dbReference>
<evidence type="ECO:0000256" key="10">
    <source>
        <dbReference type="ARBA" id="ARBA00037847"/>
    </source>
</evidence>
<keyword evidence="9 11" id="KW-0472">Membrane</keyword>
<evidence type="ECO:0000256" key="7">
    <source>
        <dbReference type="ARBA" id="ARBA00022989"/>
    </source>
</evidence>